<dbReference type="GO" id="GO:0006401">
    <property type="term" value="P:RNA catabolic process"/>
    <property type="evidence" value="ECO:0007669"/>
    <property type="project" value="InterPro"/>
</dbReference>
<evidence type="ECO:0000313" key="3">
    <source>
        <dbReference type="Proteomes" id="UP000283841"/>
    </source>
</evidence>
<dbReference type="EMBL" id="RCNU01000007">
    <property type="protein sequence ID" value="RWQ94715.1"/>
    <property type="molecule type" value="Genomic_DNA"/>
</dbReference>
<name>A0A443HSC3_BYSSP</name>
<dbReference type="STRING" id="264951.A0A443HSC3"/>
<dbReference type="Pfam" id="PF08615">
    <property type="entry name" value="RNase_H2_suC"/>
    <property type="match status" value="1"/>
</dbReference>
<keyword evidence="3" id="KW-1185">Reference proteome</keyword>
<reference evidence="2 3" key="1">
    <citation type="journal article" date="2018" name="Front. Microbiol.">
        <title>Genomic and genetic insights into a cosmopolitan fungus, Paecilomyces variotii (Eurotiales).</title>
        <authorList>
            <person name="Urquhart A.S."/>
            <person name="Mondo S.J."/>
            <person name="Makela M.R."/>
            <person name="Hane J.K."/>
            <person name="Wiebenga A."/>
            <person name="He G."/>
            <person name="Mihaltcheva S."/>
            <person name="Pangilinan J."/>
            <person name="Lipzen A."/>
            <person name="Barry K."/>
            <person name="de Vries R.P."/>
            <person name="Grigoriev I.V."/>
            <person name="Idnurm A."/>
        </authorList>
    </citation>
    <scope>NUCLEOTIDE SEQUENCE [LARGE SCALE GENOMIC DNA]</scope>
    <source>
        <strain evidence="2 3">CBS 101075</strain>
    </source>
</reference>
<feature type="region of interest" description="Disordered" evidence="1">
    <location>
        <begin position="1"/>
        <end position="27"/>
    </location>
</feature>
<dbReference type="VEuPathDB" id="FungiDB:C8Q69DRAFT_445635"/>
<organism evidence="2 3">
    <name type="scientific">Byssochlamys spectabilis</name>
    <name type="common">Paecilomyces variotii</name>
    <dbReference type="NCBI Taxonomy" id="264951"/>
    <lineage>
        <taxon>Eukaryota</taxon>
        <taxon>Fungi</taxon>
        <taxon>Dikarya</taxon>
        <taxon>Ascomycota</taxon>
        <taxon>Pezizomycotina</taxon>
        <taxon>Eurotiomycetes</taxon>
        <taxon>Eurotiomycetidae</taxon>
        <taxon>Eurotiales</taxon>
        <taxon>Thermoascaceae</taxon>
        <taxon>Paecilomyces</taxon>
    </lineage>
</organism>
<dbReference type="Proteomes" id="UP000283841">
    <property type="component" value="Unassembled WGS sequence"/>
</dbReference>
<dbReference type="RefSeq" id="XP_028484360.1">
    <property type="nucleotide sequence ID" value="XM_028629077.1"/>
</dbReference>
<evidence type="ECO:0000256" key="1">
    <source>
        <dbReference type="SAM" id="MobiDB-lite"/>
    </source>
</evidence>
<dbReference type="InterPro" id="IPR013924">
    <property type="entry name" value="RNase_H2_suC"/>
</dbReference>
<accession>A0A443HSC3</accession>
<dbReference type="GO" id="GO:0032299">
    <property type="term" value="C:ribonuclease H2 complex"/>
    <property type="evidence" value="ECO:0007669"/>
    <property type="project" value="InterPro"/>
</dbReference>
<dbReference type="CDD" id="cd09271">
    <property type="entry name" value="RNase_H2-C"/>
    <property type="match status" value="1"/>
</dbReference>
<dbReference type="PANTHER" id="PTHR47204:SF1">
    <property type="entry name" value="RIBONUCLEASE H2 SUBUNIT C"/>
    <property type="match status" value="1"/>
</dbReference>
<evidence type="ECO:0000313" key="2">
    <source>
        <dbReference type="EMBL" id="RWQ94715.1"/>
    </source>
</evidence>
<gene>
    <name evidence="2" type="ORF">C8Q69DRAFT_445635</name>
</gene>
<comment type="caution">
    <text evidence="2">The sequence shown here is derived from an EMBL/GenBank/DDBJ whole genome shotgun (WGS) entry which is preliminary data.</text>
</comment>
<protein>
    <submittedName>
        <fullName evidence="2">Putative ribonuclease H2 subunit C</fullName>
    </submittedName>
</protein>
<feature type="compositionally biased region" description="Polar residues" evidence="1">
    <location>
        <begin position="1"/>
        <end position="25"/>
    </location>
</feature>
<dbReference type="GeneID" id="39598354"/>
<feature type="region of interest" description="Disordered" evidence="1">
    <location>
        <begin position="122"/>
        <end position="142"/>
    </location>
</feature>
<proteinExistence type="predicted"/>
<dbReference type="PANTHER" id="PTHR47204">
    <property type="entry name" value="OS02G0168900 PROTEIN"/>
    <property type="match status" value="1"/>
</dbReference>
<dbReference type="Gene3D" id="2.40.128.680">
    <property type="match status" value="1"/>
</dbReference>
<sequence>MFALQSAQSISPETDTQSSNTSTPNILPCRIHHDGPLESLERYWKPLVDENGIILLHECLEFRTLRSALSWNITRSLLTHVNYEGDVQTAHFRGRKLRARRVAIPEGYKGVVAMPTDRVLHPKTNRKAELQNGEQDEEREEPVKVLETQATFDEFVVWGHEIMPAADDPFVKGVEEWIKFAEAVILPDVILYPCAAEADV</sequence>
<dbReference type="AlphaFoldDB" id="A0A443HSC3"/>